<organism evidence="7 8">
    <name type="scientific">Flavobacterium saccharophilum</name>
    <dbReference type="NCBI Taxonomy" id="29534"/>
    <lineage>
        <taxon>Bacteria</taxon>
        <taxon>Pseudomonadati</taxon>
        <taxon>Bacteroidota</taxon>
        <taxon>Flavobacteriia</taxon>
        <taxon>Flavobacteriales</taxon>
        <taxon>Flavobacteriaceae</taxon>
        <taxon>Flavobacterium</taxon>
    </lineage>
</organism>
<evidence type="ECO:0000259" key="6">
    <source>
        <dbReference type="Pfam" id="PF08281"/>
    </source>
</evidence>
<dbReference type="InterPro" id="IPR036388">
    <property type="entry name" value="WH-like_DNA-bd_sf"/>
</dbReference>
<dbReference type="STRING" id="29534.SAMN05444366_2255"/>
<dbReference type="GO" id="GO:0016987">
    <property type="term" value="F:sigma factor activity"/>
    <property type="evidence" value="ECO:0007669"/>
    <property type="project" value="UniProtKB-KW"/>
</dbReference>
<dbReference type="OrthoDB" id="665981at2"/>
<dbReference type="GO" id="GO:0003677">
    <property type="term" value="F:DNA binding"/>
    <property type="evidence" value="ECO:0007669"/>
    <property type="project" value="InterPro"/>
</dbReference>
<gene>
    <name evidence="7" type="ORF">SAMN05444366_2255</name>
</gene>
<dbReference type="InterPro" id="IPR014284">
    <property type="entry name" value="RNA_pol_sigma-70_dom"/>
</dbReference>
<dbReference type="SUPFAM" id="SSF88659">
    <property type="entry name" value="Sigma3 and sigma4 domains of RNA polymerase sigma factors"/>
    <property type="match status" value="1"/>
</dbReference>
<evidence type="ECO:0000256" key="2">
    <source>
        <dbReference type="ARBA" id="ARBA00023015"/>
    </source>
</evidence>
<dbReference type="GO" id="GO:0006352">
    <property type="term" value="P:DNA-templated transcription initiation"/>
    <property type="evidence" value="ECO:0007669"/>
    <property type="project" value="InterPro"/>
</dbReference>
<comment type="similarity">
    <text evidence="1">Belongs to the sigma-70 factor family. ECF subfamily.</text>
</comment>
<accession>A0A1M7FU16</accession>
<dbReference type="InterPro" id="IPR013325">
    <property type="entry name" value="RNA_pol_sigma_r2"/>
</dbReference>
<dbReference type="PANTHER" id="PTHR43133:SF46">
    <property type="entry name" value="RNA POLYMERASE SIGMA-70 FACTOR ECF SUBFAMILY"/>
    <property type="match status" value="1"/>
</dbReference>
<dbReference type="Gene3D" id="1.10.10.10">
    <property type="entry name" value="Winged helix-like DNA-binding domain superfamily/Winged helix DNA-binding domain"/>
    <property type="match status" value="1"/>
</dbReference>
<dbReference type="InterPro" id="IPR039425">
    <property type="entry name" value="RNA_pol_sigma-70-like"/>
</dbReference>
<keyword evidence="3" id="KW-0731">Sigma factor</keyword>
<feature type="domain" description="RNA polymerase sigma factor 70 region 4 type 2" evidence="6">
    <location>
        <begin position="119"/>
        <end position="169"/>
    </location>
</feature>
<sequence>MNITDDEILQRLKGGDKKALTILYDTYWKRLFASSYLLLKDRELCEEIIQDIFIEIWNRREELQIKVSFNSYLYACVRYKAFSEFRKEKPERVELYDDINGRFQYSTPETRMIHEELEEQVKLLVESLPDKCQLVFKLSRNEQLSHKQIAEQLGISTKTVENHITNALKVLRDALGNVMAIEIILHFIR</sequence>
<dbReference type="Pfam" id="PF04542">
    <property type="entry name" value="Sigma70_r2"/>
    <property type="match status" value="1"/>
</dbReference>
<dbReference type="Gene3D" id="1.10.1740.10">
    <property type="match status" value="1"/>
</dbReference>
<dbReference type="InterPro" id="IPR013324">
    <property type="entry name" value="RNA_pol_sigma_r3/r4-like"/>
</dbReference>
<dbReference type="RefSeq" id="WP_072972397.1">
    <property type="nucleotide sequence ID" value="NZ_FRBY01000003.1"/>
</dbReference>
<keyword evidence="8" id="KW-1185">Reference proteome</keyword>
<evidence type="ECO:0000259" key="5">
    <source>
        <dbReference type="Pfam" id="PF04542"/>
    </source>
</evidence>
<evidence type="ECO:0000256" key="4">
    <source>
        <dbReference type="ARBA" id="ARBA00023163"/>
    </source>
</evidence>
<evidence type="ECO:0000256" key="3">
    <source>
        <dbReference type="ARBA" id="ARBA00023082"/>
    </source>
</evidence>
<dbReference type="NCBIfam" id="TIGR02985">
    <property type="entry name" value="Sig70_bacteroi1"/>
    <property type="match status" value="1"/>
</dbReference>
<name>A0A1M7FU16_9FLAO</name>
<evidence type="ECO:0000256" key="1">
    <source>
        <dbReference type="ARBA" id="ARBA00010641"/>
    </source>
</evidence>
<dbReference type="InterPro" id="IPR014327">
    <property type="entry name" value="RNA_pol_sigma70_bacteroid"/>
</dbReference>
<proteinExistence type="inferred from homology"/>
<dbReference type="Pfam" id="PF08281">
    <property type="entry name" value="Sigma70_r4_2"/>
    <property type="match status" value="1"/>
</dbReference>
<evidence type="ECO:0000313" key="8">
    <source>
        <dbReference type="Proteomes" id="UP000184121"/>
    </source>
</evidence>
<feature type="domain" description="RNA polymerase sigma-70 region 2" evidence="5">
    <location>
        <begin position="23"/>
        <end position="89"/>
    </location>
</feature>
<evidence type="ECO:0000313" key="7">
    <source>
        <dbReference type="EMBL" id="SHM07298.1"/>
    </source>
</evidence>
<dbReference type="EMBL" id="FRBY01000003">
    <property type="protein sequence ID" value="SHM07298.1"/>
    <property type="molecule type" value="Genomic_DNA"/>
</dbReference>
<dbReference type="PANTHER" id="PTHR43133">
    <property type="entry name" value="RNA POLYMERASE ECF-TYPE SIGMA FACTO"/>
    <property type="match status" value="1"/>
</dbReference>
<protein>
    <submittedName>
        <fullName evidence="7">RNA polymerase sigma-70 factor, ECF subfamily</fullName>
    </submittedName>
</protein>
<keyword evidence="4" id="KW-0804">Transcription</keyword>
<keyword evidence="2" id="KW-0805">Transcription regulation</keyword>
<dbReference type="AlphaFoldDB" id="A0A1M7FU16"/>
<dbReference type="NCBIfam" id="TIGR02937">
    <property type="entry name" value="sigma70-ECF"/>
    <property type="match status" value="1"/>
</dbReference>
<dbReference type="Proteomes" id="UP000184121">
    <property type="component" value="Unassembled WGS sequence"/>
</dbReference>
<dbReference type="InterPro" id="IPR007627">
    <property type="entry name" value="RNA_pol_sigma70_r2"/>
</dbReference>
<dbReference type="SUPFAM" id="SSF88946">
    <property type="entry name" value="Sigma2 domain of RNA polymerase sigma factors"/>
    <property type="match status" value="1"/>
</dbReference>
<dbReference type="InterPro" id="IPR013249">
    <property type="entry name" value="RNA_pol_sigma70_r4_t2"/>
</dbReference>
<reference evidence="8" key="1">
    <citation type="submission" date="2016-11" db="EMBL/GenBank/DDBJ databases">
        <authorList>
            <person name="Varghese N."/>
            <person name="Submissions S."/>
        </authorList>
    </citation>
    <scope>NUCLEOTIDE SEQUENCE [LARGE SCALE GENOMIC DNA]</scope>
    <source>
        <strain evidence="8">DSM 1811</strain>
    </source>
</reference>